<dbReference type="PROSITE" id="PS00737">
    <property type="entry name" value="THIOLASE_2"/>
    <property type="match status" value="1"/>
</dbReference>
<feature type="active site" description="Proton acceptor" evidence="4">
    <location>
        <position position="356"/>
    </location>
</feature>
<dbReference type="GO" id="GO:0003988">
    <property type="term" value="F:acetyl-CoA C-acyltransferase activity"/>
    <property type="evidence" value="ECO:0007669"/>
    <property type="project" value="UniProtKB-ARBA"/>
</dbReference>
<dbReference type="CDD" id="cd00751">
    <property type="entry name" value="thiolase"/>
    <property type="match status" value="1"/>
</dbReference>
<dbReference type="InterPro" id="IPR020610">
    <property type="entry name" value="Thiolase_AS"/>
</dbReference>
<evidence type="ECO:0000259" key="7">
    <source>
        <dbReference type="Pfam" id="PF02803"/>
    </source>
</evidence>
<comment type="similarity">
    <text evidence="1 5">Belongs to the thiolase-like superfamily. Thiolase family.</text>
</comment>
<dbReference type="EMBL" id="MHQL01000045">
    <property type="protein sequence ID" value="OHA02102.1"/>
    <property type="molecule type" value="Genomic_DNA"/>
</dbReference>
<feature type="active site" description="Acyl-thioester intermediate" evidence="4">
    <location>
        <position position="89"/>
    </location>
</feature>
<evidence type="ECO:0000256" key="1">
    <source>
        <dbReference type="ARBA" id="ARBA00010982"/>
    </source>
</evidence>
<dbReference type="InterPro" id="IPR016039">
    <property type="entry name" value="Thiolase-like"/>
</dbReference>
<evidence type="ECO:0000259" key="6">
    <source>
        <dbReference type="Pfam" id="PF00108"/>
    </source>
</evidence>
<reference evidence="8 9" key="1">
    <citation type="journal article" date="2016" name="Nat. Commun.">
        <title>Thousands of microbial genomes shed light on interconnected biogeochemical processes in an aquifer system.</title>
        <authorList>
            <person name="Anantharaman K."/>
            <person name="Brown C.T."/>
            <person name="Hug L.A."/>
            <person name="Sharon I."/>
            <person name="Castelle C.J."/>
            <person name="Probst A.J."/>
            <person name="Thomas B.C."/>
            <person name="Singh A."/>
            <person name="Wilkins M.J."/>
            <person name="Karaoz U."/>
            <person name="Brodie E.L."/>
            <person name="Williams K.H."/>
            <person name="Hubbard S.S."/>
            <person name="Banfield J.F."/>
        </authorList>
    </citation>
    <scope>NUCLEOTIDE SEQUENCE [LARGE SCALE GENOMIC DNA]</scope>
</reference>
<feature type="domain" description="Thiolase N-terminal" evidence="6">
    <location>
        <begin position="4"/>
        <end position="270"/>
    </location>
</feature>
<dbReference type="Gene3D" id="3.40.47.10">
    <property type="match status" value="2"/>
</dbReference>
<dbReference type="PROSITE" id="PS00099">
    <property type="entry name" value="THIOLASE_3"/>
    <property type="match status" value="1"/>
</dbReference>
<gene>
    <name evidence="8" type="ORF">A3C16_04800</name>
</gene>
<sequence>MEPVYITGAVRTPIGSFLGSLKEFSAPQLGATCLEASITLAGIPYRWPVDYCVMGNVYQAGVGQAPALQAVRLAESRSHMPARTVNKLCGSGLDAVIIAAQSVMAQQADIVLAGGMESMSNAKFLLDRGAIKKKAGTATKDDLAVGDTTLIYDSLIFDGLEDAYTKRSMGECAELCAMHYDITREEQDAFAIRSYTRAIASWKGRDTESEIVCPHKGKREALIWDEELGKFNESKLRAMPPVFDKEHGTITAANASKISDGAASMVVISERAKEQYRMRAQARILEWATVVEAPEWFTIAPIAAIRRLDFWRKHRDKIDLFEINEAFAPVVIAATRELNIPEEKVNIAGGAIAMGHPIGASGARILVTLIHNLRLMRKKIGVAAVCIGGGEAIAMVIETVEAPPTPRRLIPQRQTRMRQ</sequence>
<dbReference type="PROSITE" id="PS00098">
    <property type="entry name" value="THIOLASE_1"/>
    <property type="match status" value="1"/>
</dbReference>
<evidence type="ECO:0000256" key="4">
    <source>
        <dbReference type="PIRSR" id="PIRSR000429-1"/>
    </source>
</evidence>
<dbReference type="PIRSF" id="PIRSF000429">
    <property type="entry name" value="Ac-CoA_Ac_transf"/>
    <property type="match status" value="1"/>
</dbReference>
<dbReference type="Proteomes" id="UP000177811">
    <property type="component" value="Unassembled WGS sequence"/>
</dbReference>
<name>A0A1G2KU16_9BACT</name>
<dbReference type="SUPFAM" id="SSF53901">
    <property type="entry name" value="Thiolase-like"/>
    <property type="match status" value="2"/>
</dbReference>
<feature type="active site" description="Proton acceptor" evidence="4">
    <location>
        <position position="386"/>
    </location>
</feature>
<dbReference type="Pfam" id="PF00108">
    <property type="entry name" value="Thiolase_N"/>
    <property type="match status" value="1"/>
</dbReference>
<evidence type="ECO:0000313" key="9">
    <source>
        <dbReference type="Proteomes" id="UP000177811"/>
    </source>
</evidence>
<dbReference type="NCBIfam" id="TIGR01930">
    <property type="entry name" value="AcCoA-C-Actrans"/>
    <property type="match status" value="1"/>
</dbReference>
<dbReference type="PANTHER" id="PTHR18919:SF107">
    <property type="entry name" value="ACETYL-COA ACETYLTRANSFERASE, CYTOSOLIC"/>
    <property type="match status" value="1"/>
</dbReference>
<evidence type="ECO:0000256" key="2">
    <source>
        <dbReference type="ARBA" id="ARBA00022679"/>
    </source>
</evidence>
<dbReference type="AlphaFoldDB" id="A0A1G2KU16"/>
<dbReference type="InterPro" id="IPR020617">
    <property type="entry name" value="Thiolase_C"/>
</dbReference>
<organism evidence="8 9">
    <name type="scientific">Candidatus Sungbacteria bacterium RIFCSPHIGHO2_02_FULL_51_29</name>
    <dbReference type="NCBI Taxonomy" id="1802273"/>
    <lineage>
        <taxon>Bacteria</taxon>
        <taxon>Candidatus Sungiibacteriota</taxon>
    </lineage>
</organism>
<dbReference type="InterPro" id="IPR020615">
    <property type="entry name" value="Thiolase_acyl_enz_int_AS"/>
</dbReference>
<evidence type="ECO:0000256" key="3">
    <source>
        <dbReference type="ARBA" id="ARBA00023315"/>
    </source>
</evidence>
<feature type="domain" description="Thiolase C-terminal" evidence="7">
    <location>
        <begin position="280"/>
        <end position="398"/>
    </location>
</feature>
<comment type="caution">
    <text evidence="8">The sequence shown here is derived from an EMBL/GenBank/DDBJ whole genome shotgun (WGS) entry which is preliminary data.</text>
</comment>
<accession>A0A1G2KU16</accession>
<proteinExistence type="inferred from homology"/>
<evidence type="ECO:0000256" key="5">
    <source>
        <dbReference type="RuleBase" id="RU003557"/>
    </source>
</evidence>
<dbReference type="Pfam" id="PF02803">
    <property type="entry name" value="Thiolase_C"/>
    <property type="match status" value="1"/>
</dbReference>
<protein>
    <recommendedName>
        <fullName evidence="10">Acetyl-CoA acetyltransferase</fullName>
    </recommendedName>
</protein>
<dbReference type="InterPro" id="IPR002155">
    <property type="entry name" value="Thiolase"/>
</dbReference>
<dbReference type="InterPro" id="IPR020616">
    <property type="entry name" value="Thiolase_N"/>
</dbReference>
<keyword evidence="2 5" id="KW-0808">Transferase</keyword>
<keyword evidence="3 5" id="KW-0012">Acyltransferase</keyword>
<evidence type="ECO:0008006" key="10">
    <source>
        <dbReference type="Google" id="ProtNLM"/>
    </source>
</evidence>
<evidence type="ECO:0000313" key="8">
    <source>
        <dbReference type="EMBL" id="OHA02102.1"/>
    </source>
</evidence>
<dbReference type="PANTHER" id="PTHR18919">
    <property type="entry name" value="ACETYL-COA C-ACYLTRANSFERASE"/>
    <property type="match status" value="1"/>
</dbReference>
<dbReference type="InterPro" id="IPR020613">
    <property type="entry name" value="Thiolase_CS"/>
</dbReference>